<dbReference type="PANTHER" id="PTHR34220">
    <property type="entry name" value="SENSOR HISTIDINE KINASE YPDA"/>
    <property type="match status" value="1"/>
</dbReference>
<comment type="caution">
    <text evidence="14">The sequence shown here is derived from an EMBL/GenBank/DDBJ whole genome shotgun (WGS) entry which is preliminary data.</text>
</comment>
<dbReference type="SMART" id="SM00304">
    <property type="entry name" value="HAMP"/>
    <property type="match status" value="1"/>
</dbReference>
<evidence type="ECO:0000256" key="8">
    <source>
        <dbReference type="ARBA" id="ARBA00022840"/>
    </source>
</evidence>
<evidence type="ECO:0000256" key="12">
    <source>
        <dbReference type="SAM" id="Phobius"/>
    </source>
</evidence>
<dbReference type="InterPro" id="IPR010559">
    <property type="entry name" value="Sig_transdc_His_kin_internal"/>
</dbReference>
<dbReference type="InterPro" id="IPR032834">
    <property type="entry name" value="NatK-like_C"/>
</dbReference>
<evidence type="ECO:0000313" key="15">
    <source>
        <dbReference type="Proteomes" id="UP000600247"/>
    </source>
</evidence>
<evidence type="ECO:0000256" key="7">
    <source>
        <dbReference type="ARBA" id="ARBA00022777"/>
    </source>
</evidence>
<dbReference type="SUPFAM" id="SSF55874">
    <property type="entry name" value="ATPase domain of HSP90 chaperone/DNA topoisomerase II/histidine kinase"/>
    <property type="match status" value="1"/>
</dbReference>
<dbReference type="Pfam" id="PF06580">
    <property type="entry name" value="His_kinase"/>
    <property type="match status" value="1"/>
</dbReference>
<evidence type="ECO:0000256" key="1">
    <source>
        <dbReference type="ARBA" id="ARBA00004651"/>
    </source>
</evidence>
<keyword evidence="10" id="KW-0902">Two-component regulatory system</keyword>
<proteinExistence type="predicted"/>
<keyword evidence="9 12" id="KW-1133">Transmembrane helix</keyword>
<keyword evidence="7" id="KW-0418">Kinase</keyword>
<keyword evidence="11 12" id="KW-0472">Membrane</keyword>
<evidence type="ECO:0000256" key="5">
    <source>
        <dbReference type="ARBA" id="ARBA00022692"/>
    </source>
</evidence>
<accession>A0A917GQD9</accession>
<evidence type="ECO:0000256" key="10">
    <source>
        <dbReference type="ARBA" id="ARBA00023012"/>
    </source>
</evidence>
<dbReference type="RefSeq" id="WP_188887147.1">
    <property type="nucleotide sequence ID" value="NZ_BMHY01000001.1"/>
</dbReference>
<dbReference type="GO" id="GO:0005886">
    <property type="term" value="C:plasma membrane"/>
    <property type="evidence" value="ECO:0007669"/>
    <property type="project" value="UniProtKB-SubCell"/>
</dbReference>
<keyword evidence="15" id="KW-1185">Reference proteome</keyword>
<feature type="transmembrane region" description="Helical" evidence="12">
    <location>
        <begin position="20"/>
        <end position="39"/>
    </location>
</feature>
<dbReference type="PANTHER" id="PTHR34220:SF11">
    <property type="entry name" value="SENSOR PROTEIN KINASE HPTS"/>
    <property type="match status" value="1"/>
</dbReference>
<keyword evidence="6" id="KW-0547">Nucleotide-binding</keyword>
<evidence type="ECO:0000256" key="11">
    <source>
        <dbReference type="ARBA" id="ARBA00023136"/>
    </source>
</evidence>
<keyword evidence="8" id="KW-0067">ATP-binding</keyword>
<keyword evidence="4" id="KW-0808">Transferase</keyword>
<dbReference type="InterPro" id="IPR036890">
    <property type="entry name" value="HATPase_C_sf"/>
</dbReference>
<dbReference type="EMBL" id="BMHY01000001">
    <property type="protein sequence ID" value="GGG53538.1"/>
    <property type="molecule type" value="Genomic_DNA"/>
</dbReference>
<dbReference type="Gene3D" id="6.10.340.10">
    <property type="match status" value="1"/>
</dbReference>
<sequence>MWIKNLYREWVGRFIFRKLNIGIGTALLVIFLLLGLVVYNNFYSILEKKELELLTFRTEKMKILMTDMMERFKYDSMSLYQNSNMQTSVYELFLPENIPDATEDRKALTEQNYIKNVMTHMLSRNPYISSVMMYRVQDKRLFMESQQQKYRTQLSFPYEPFFEAFPKLYRHPYFGSSDQLLAPEDPMLYIVNPIYNPTSIHPDRVYGYYLVTLNTRTIANEFDSQSLDYRLIIKQKENVLLDSRPEEPSAWDSSDDLISRLTIDKYGLDIIGISYKSNLQSKLSDIAVRIFMILGLSWLMCIIIIHVIQRFIVGRFNLMSKHFKKVQRNPFAPLMPVSGEDEISDLMLRFNRMAQELQNHISQVYIAEIRKRNAEFIALKTQIHPHFLYNTLESLRMQAVISDQPYLAEKLYHLGRLYRWMLQPTDDLISVQEELAHTNYYLELLMLGKSNVIELQVMAELNLENCFMLKFTLQPVIENAIQHGQLEQYDDPVITVAIKRESDLLIIEIHNNGKPITAEEYDRLQQLLQTENTFPEQHLGLKNIHERIKHYYGNEYGLSLPAKQTGTQPFRLFMIFPYKR</sequence>
<feature type="transmembrane region" description="Helical" evidence="12">
    <location>
        <begin position="286"/>
        <end position="308"/>
    </location>
</feature>
<dbReference type="InterPro" id="IPR003660">
    <property type="entry name" value="HAMP_dom"/>
</dbReference>
<reference evidence="14 15" key="1">
    <citation type="journal article" date="2014" name="Int. J. Syst. Evol. Microbiol.">
        <title>Complete genome sequence of Corynebacterium casei LMG S-19264T (=DSM 44701T), isolated from a smear-ripened cheese.</title>
        <authorList>
            <consortium name="US DOE Joint Genome Institute (JGI-PGF)"/>
            <person name="Walter F."/>
            <person name="Albersmeier A."/>
            <person name="Kalinowski J."/>
            <person name="Ruckert C."/>
        </authorList>
    </citation>
    <scope>NUCLEOTIDE SEQUENCE [LARGE SCALE GENOMIC DNA]</scope>
    <source>
        <strain evidence="14 15">CGMCC 1.15286</strain>
    </source>
</reference>
<evidence type="ECO:0000259" key="13">
    <source>
        <dbReference type="PROSITE" id="PS50885"/>
    </source>
</evidence>
<dbReference type="PROSITE" id="PS50885">
    <property type="entry name" value="HAMP"/>
    <property type="match status" value="1"/>
</dbReference>
<evidence type="ECO:0000256" key="9">
    <source>
        <dbReference type="ARBA" id="ARBA00022989"/>
    </source>
</evidence>
<keyword evidence="3" id="KW-0597">Phosphoprotein</keyword>
<evidence type="ECO:0000256" key="3">
    <source>
        <dbReference type="ARBA" id="ARBA00022553"/>
    </source>
</evidence>
<dbReference type="Pfam" id="PF14501">
    <property type="entry name" value="HATPase_c_5"/>
    <property type="match status" value="1"/>
</dbReference>
<dbReference type="Gene3D" id="3.30.565.10">
    <property type="entry name" value="Histidine kinase-like ATPase, C-terminal domain"/>
    <property type="match status" value="1"/>
</dbReference>
<dbReference type="AlphaFoldDB" id="A0A917GQD9"/>
<dbReference type="GO" id="GO:0005524">
    <property type="term" value="F:ATP binding"/>
    <property type="evidence" value="ECO:0007669"/>
    <property type="project" value="UniProtKB-KW"/>
</dbReference>
<feature type="domain" description="HAMP" evidence="13">
    <location>
        <begin position="310"/>
        <end position="362"/>
    </location>
</feature>
<evidence type="ECO:0000313" key="14">
    <source>
        <dbReference type="EMBL" id="GGG53538.1"/>
    </source>
</evidence>
<evidence type="ECO:0000256" key="2">
    <source>
        <dbReference type="ARBA" id="ARBA00022475"/>
    </source>
</evidence>
<gene>
    <name evidence="14" type="ORF">GCM10010918_02780</name>
</gene>
<keyword evidence="5 12" id="KW-0812">Transmembrane</keyword>
<dbReference type="CDD" id="cd06225">
    <property type="entry name" value="HAMP"/>
    <property type="match status" value="1"/>
</dbReference>
<dbReference type="Pfam" id="PF00672">
    <property type="entry name" value="HAMP"/>
    <property type="match status" value="1"/>
</dbReference>
<organism evidence="14 15">
    <name type="scientific">Paenibacillus radicis</name>
    <name type="common">ex Gao et al. 2016</name>
    <dbReference type="NCBI Taxonomy" id="1737354"/>
    <lineage>
        <taxon>Bacteria</taxon>
        <taxon>Bacillati</taxon>
        <taxon>Bacillota</taxon>
        <taxon>Bacilli</taxon>
        <taxon>Bacillales</taxon>
        <taxon>Paenibacillaceae</taxon>
        <taxon>Paenibacillus</taxon>
    </lineage>
</organism>
<comment type="subcellular location">
    <subcellularLocation>
        <location evidence="1">Cell membrane</location>
        <topology evidence="1">Multi-pass membrane protein</topology>
    </subcellularLocation>
</comment>
<evidence type="ECO:0000256" key="6">
    <source>
        <dbReference type="ARBA" id="ARBA00022741"/>
    </source>
</evidence>
<evidence type="ECO:0000256" key="4">
    <source>
        <dbReference type="ARBA" id="ARBA00022679"/>
    </source>
</evidence>
<protein>
    <recommendedName>
        <fullName evidence="13">HAMP domain-containing protein</fullName>
    </recommendedName>
</protein>
<dbReference type="InterPro" id="IPR050640">
    <property type="entry name" value="Bact_2-comp_sensor_kinase"/>
</dbReference>
<dbReference type="GO" id="GO:0000155">
    <property type="term" value="F:phosphorelay sensor kinase activity"/>
    <property type="evidence" value="ECO:0007669"/>
    <property type="project" value="InterPro"/>
</dbReference>
<dbReference type="Proteomes" id="UP000600247">
    <property type="component" value="Unassembled WGS sequence"/>
</dbReference>
<name>A0A917GQD9_9BACL</name>
<keyword evidence="2" id="KW-1003">Cell membrane</keyword>